<evidence type="ECO:0000256" key="1">
    <source>
        <dbReference type="ARBA" id="ARBA00023319"/>
    </source>
</evidence>
<dbReference type="Proteomes" id="UP001148018">
    <property type="component" value="Unassembled WGS sequence"/>
</dbReference>
<proteinExistence type="predicted"/>
<evidence type="ECO:0000259" key="3">
    <source>
        <dbReference type="PROSITE" id="PS50835"/>
    </source>
</evidence>
<keyword evidence="1" id="KW-0393">Immunoglobulin domain</keyword>
<evidence type="ECO:0000256" key="2">
    <source>
        <dbReference type="SAM" id="MobiDB-lite"/>
    </source>
</evidence>
<name>A0A9Q0DSE2_9TELE</name>
<dbReference type="SUPFAM" id="SSF48726">
    <property type="entry name" value="Immunoglobulin"/>
    <property type="match status" value="2"/>
</dbReference>
<dbReference type="PROSITE" id="PS50835">
    <property type="entry name" value="IG_LIKE"/>
    <property type="match status" value="1"/>
</dbReference>
<dbReference type="GO" id="GO:0007156">
    <property type="term" value="P:homophilic cell adhesion via plasma membrane adhesion molecules"/>
    <property type="evidence" value="ECO:0007669"/>
    <property type="project" value="TreeGrafter"/>
</dbReference>
<dbReference type="PANTHER" id="PTHR10075:SF103">
    <property type="entry name" value="ROUNDABOUT HOMOLOG 4"/>
    <property type="match status" value="1"/>
</dbReference>
<dbReference type="GO" id="GO:0030424">
    <property type="term" value="C:axon"/>
    <property type="evidence" value="ECO:0007669"/>
    <property type="project" value="TreeGrafter"/>
</dbReference>
<dbReference type="InterPro" id="IPR013783">
    <property type="entry name" value="Ig-like_fold"/>
</dbReference>
<gene>
    <name evidence="4" type="ORF">NHX12_006003</name>
</gene>
<evidence type="ECO:0000313" key="5">
    <source>
        <dbReference type="Proteomes" id="UP001148018"/>
    </source>
</evidence>
<dbReference type="PANTHER" id="PTHR10075">
    <property type="entry name" value="BASIGIN RELATED"/>
    <property type="match status" value="1"/>
</dbReference>
<feature type="domain" description="Ig-like" evidence="3">
    <location>
        <begin position="65"/>
        <end position="171"/>
    </location>
</feature>
<organism evidence="4 5">
    <name type="scientific">Muraenolepis orangiensis</name>
    <name type="common">Patagonian moray cod</name>
    <dbReference type="NCBI Taxonomy" id="630683"/>
    <lineage>
        <taxon>Eukaryota</taxon>
        <taxon>Metazoa</taxon>
        <taxon>Chordata</taxon>
        <taxon>Craniata</taxon>
        <taxon>Vertebrata</taxon>
        <taxon>Euteleostomi</taxon>
        <taxon>Actinopterygii</taxon>
        <taxon>Neopterygii</taxon>
        <taxon>Teleostei</taxon>
        <taxon>Neoteleostei</taxon>
        <taxon>Acanthomorphata</taxon>
        <taxon>Zeiogadaria</taxon>
        <taxon>Gadariae</taxon>
        <taxon>Gadiformes</taxon>
        <taxon>Muraenolepidoidei</taxon>
        <taxon>Muraenolepididae</taxon>
        <taxon>Muraenolepis</taxon>
    </lineage>
</organism>
<dbReference type="AlphaFoldDB" id="A0A9Q0DSE2"/>
<evidence type="ECO:0000313" key="4">
    <source>
        <dbReference type="EMBL" id="KAJ3593669.1"/>
    </source>
</evidence>
<sequence>MCSPVPAWAECPLYPPAFPWVPCATVVWVSMETASSTPSMPRTTPHPPAEGGGTTFVTAEVVQRPQFAYANMDHGLQEKSISVELSCGAGPAHVLLEPDSRLLLDCRLGSSEMPFNVTWLREGQPLAPDAGDRRRHLPDGSLLLLPALGVEGGYSCISGSALGALTSRTINVLLANQRQASLEMVTGRDLSEFHMDPQAQRVPVGGAARFECQIKGVPTPLTTWEKDQAPLPQETSSFSMVYTIVVNIYLYLRHAAPRHATPRHATPRHATPRHVTPRHATPRHATSRHATSRHATSRRVTPRHVTPRHATPRNVTPRHVTPRHATSRHATPRHATSRHATEMLDCYTKDCTD</sequence>
<accession>A0A9Q0DSE2</accession>
<feature type="compositionally biased region" description="Basic residues" evidence="2">
    <location>
        <begin position="320"/>
        <end position="337"/>
    </location>
</feature>
<feature type="compositionally biased region" description="Basic residues" evidence="2">
    <location>
        <begin position="259"/>
        <end position="311"/>
    </location>
</feature>
<dbReference type="EMBL" id="JANIIK010000112">
    <property type="protein sequence ID" value="KAJ3593669.1"/>
    <property type="molecule type" value="Genomic_DNA"/>
</dbReference>
<dbReference type="GO" id="GO:0098632">
    <property type="term" value="F:cell-cell adhesion mediator activity"/>
    <property type="evidence" value="ECO:0007669"/>
    <property type="project" value="TreeGrafter"/>
</dbReference>
<comment type="caution">
    <text evidence="4">The sequence shown here is derived from an EMBL/GenBank/DDBJ whole genome shotgun (WGS) entry which is preliminary data.</text>
</comment>
<dbReference type="GO" id="GO:0070593">
    <property type="term" value="P:dendrite self-avoidance"/>
    <property type="evidence" value="ECO:0007669"/>
    <property type="project" value="TreeGrafter"/>
</dbReference>
<dbReference type="InterPro" id="IPR036179">
    <property type="entry name" value="Ig-like_dom_sf"/>
</dbReference>
<reference evidence="4" key="1">
    <citation type="submission" date="2022-07" db="EMBL/GenBank/DDBJ databases">
        <title>Chromosome-level genome of Muraenolepis orangiensis.</title>
        <authorList>
            <person name="Kim J."/>
        </authorList>
    </citation>
    <scope>NUCLEOTIDE SEQUENCE</scope>
    <source>
        <strain evidence="4">KU_S4_2022</strain>
        <tissue evidence="4">Muscle</tissue>
    </source>
</reference>
<dbReference type="InterPro" id="IPR013098">
    <property type="entry name" value="Ig_I-set"/>
</dbReference>
<dbReference type="OrthoDB" id="6266590at2759"/>
<dbReference type="InterPro" id="IPR007110">
    <property type="entry name" value="Ig-like_dom"/>
</dbReference>
<dbReference type="Pfam" id="PF07679">
    <property type="entry name" value="I-set"/>
    <property type="match status" value="1"/>
</dbReference>
<feature type="region of interest" description="Disordered" evidence="2">
    <location>
        <begin position="259"/>
        <end position="338"/>
    </location>
</feature>
<dbReference type="GO" id="GO:0005886">
    <property type="term" value="C:plasma membrane"/>
    <property type="evidence" value="ECO:0007669"/>
    <property type="project" value="TreeGrafter"/>
</dbReference>
<dbReference type="GO" id="GO:0007411">
    <property type="term" value="P:axon guidance"/>
    <property type="evidence" value="ECO:0007669"/>
    <property type="project" value="TreeGrafter"/>
</dbReference>
<keyword evidence="5" id="KW-1185">Reference proteome</keyword>
<protein>
    <recommendedName>
        <fullName evidence="3">Ig-like domain-containing protein</fullName>
    </recommendedName>
</protein>
<dbReference type="Gene3D" id="2.60.40.10">
    <property type="entry name" value="Immunoglobulins"/>
    <property type="match status" value="2"/>
</dbReference>